<sequence>MLPRLAISFTSTLAILAIVIASIAPAIAREEVPINSIIISGVDGSGTAFASLSVPDRGNDRAFSDSELSLYDLHIAKMYEVTDALCQRRFTFPFNQPIQVFQWSYSANSIPIGQLQISCREAEDVANTYGRAFLSESTVIRRPLSADSSPSAEILQIPTLNLAGYQVPLWKSYTRRLRLSGNY</sequence>
<protein>
    <submittedName>
        <fullName evidence="1">Uncharacterized protein</fullName>
    </submittedName>
</protein>
<dbReference type="Proteomes" id="UP001464891">
    <property type="component" value="Unassembled WGS sequence"/>
</dbReference>
<reference evidence="1 2" key="1">
    <citation type="submission" date="2022-04" db="EMBL/GenBank/DDBJ databases">
        <title>Positive selection, recombination, and allopatry shape intraspecific diversity of widespread and dominant cyanobacteria.</title>
        <authorList>
            <person name="Wei J."/>
            <person name="Shu W."/>
            <person name="Hu C."/>
        </authorList>
    </citation>
    <scope>NUCLEOTIDE SEQUENCE [LARGE SCALE GENOMIC DNA]</scope>
    <source>
        <strain evidence="1 2">GB2-A4</strain>
    </source>
</reference>
<organism evidence="1 2">
    <name type="scientific">Trichocoleus desertorum GB2-A4</name>
    <dbReference type="NCBI Taxonomy" id="2933944"/>
    <lineage>
        <taxon>Bacteria</taxon>
        <taxon>Bacillati</taxon>
        <taxon>Cyanobacteriota</taxon>
        <taxon>Cyanophyceae</taxon>
        <taxon>Leptolyngbyales</taxon>
        <taxon>Trichocoleusaceae</taxon>
        <taxon>Trichocoleus</taxon>
    </lineage>
</organism>
<gene>
    <name evidence="1" type="ORF">NC998_15755</name>
</gene>
<comment type="caution">
    <text evidence="1">The sequence shown here is derived from an EMBL/GenBank/DDBJ whole genome shotgun (WGS) entry which is preliminary data.</text>
</comment>
<proteinExistence type="predicted"/>
<dbReference type="EMBL" id="JAMPKM010000009">
    <property type="protein sequence ID" value="MEP0818554.1"/>
    <property type="molecule type" value="Genomic_DNA"/>
</dbReference>
<accession>A0ABV0JA84</accession>
<evidence type="ECO:0000313" key="1">
    <source>
        <dbReference type="EMBL" id="MEP0818554.1"/>
    </source>
</evidence>
<name>A0ABV0JA84_9CYAN</name>
<keyword evidence="2" id="KW-1185">Reference proteome</keyword>
<dbReference type="RefSeq" id="WP_190436803.1">
    <property type="nucleotide sequence ID" value="NZ_JAMPKM010000009.1"/>
</dbReference>
<evidence type="ECO:0000313" key="2">
    <source>
        <dbReference type="Proteomes" id="UP001464891"/>
    </source>
</evidence>